<proteinExistence type="predicted"/>
<dbReference type="RefSeq" id="WP_013621046.1">
    <property type="nucleotide sequence ID" value="NC_015167.1"/>
</dbReference>
<feature type="transmembrane region" description="Helical" evidence="1">
    <location>
        <begin position="17"/>
        <end position="39"/>
    </location>
</feature>
<protein>
    <submittedName>
        <fullName evidence="2">Uncharacterized protein</fullName>
    </submittedName>
</protein>
<accession>F0RIH0</accession>
<dbReference type="OrthoDB" id="1451672at2"/>
<name>F0RIH0_CELLC</name>
<organism evidence="2 3">
    <name type="scientific">Cellulophaga lytica (strain ATCC 23178 / DSM 7489 / JCM 8516 / NBRC 14961 / NCIMB 1423 / VKM B-1433 / Cy l20)</name>
    <dbReference type="NCBI Taxonomy" id="867900"/>
    <lineage>
        <taxon>Bacteria</taxon>
        <taxon>Pseudomonadati</taxon>
        <taxon>Bacteroidota</taxon>
        <taxon>Flavobacteriia</taxon>
        <taxon>Flavobacteriales</taxon>
        <taxon>Flavobacteriaceae</taxon>
        <taxon>Cellulophaga</taxon>
    </lineage>
</organism>
<keyword evidence="3" id="KW-1185">Reference proteome</keyword>
<dbReference type="AlphaFoldDB" id="F0RIH0"/>
<evidence type="ECO:0000256" key="1">
    <source>
        <dbReference type="SAM" id="Phobius"/>
    </source>
</evidence>
<gene>
    <name evidence="2" type="ordered locus">Celly_1474</name>
</gene>
<feature type="transmembrane region" description="Helical" evidence="1">
    <location>
        <begin position="51"/>
        <end position="70"/>
    </location>
</feature>
<evidence type="ECO:0000313" key="2">
    <source>
        <dbReference type="EMBL" id="ADY29299.1"/>
    </source>
</evidence>
<dbReference type="Proteomes" id="UP000007487">
    <property type="component" value="Chromosome"/>
</dbReference>
<keyword evidence="1" id="KW-0812">Transmembrane</keyword>
<keyword evidence="1" id="KW-0472">Membrane</keyword>
<keyword evidence="1" id="KW-1133">Transmembrane helix</keyword>
<dbReference type="STRING" id="867900.Celly_1474"/>
<reference evidence="2 3" key="1">
    <citation type="journal article" date="2011" name="Stand. Genomic Sci.">
        <title>Complete genome sequence of Cellulophaga lytica type strain (LIM- 21).</title>
        <authorList>
            <person name="Pati A."/>
            <person name="Abt B."/>
            <person name="Teshima H."/>
            <person name="Nolan M."/>
            <person name="Lapidus A."/>
            <person name="Lucas S."/>
            <person name="Hammon N."/>
            <person name="Deshpande S."/>
            <person name="Cheng J.F."/>
            <person name="Tapia R."/>
            <person name="Han C."/>
            <person name="Goodwin L."/>
            <person name="Pitluck S."/>
            <person name="Liolios K."/>
            <person name="Pagani I."/>
            <person name="Mavromatis K."/>
            <person name="Ovchinikova G."/>
            <person name="Chen A."/>
            <person name="Palaniappan K."/>
            <person name="Land M."/>
            <person name="Hauser L."/>
            <person name="Jeffries C.D."/>
            <person name="Detter J.C."/>
            <person name="Brambilla E.M."/>
            <person name="Kannan K.P."/>
            <person name="Rohde M."/>
            <person name="Spring S."/>
            <person name="Goker M."/>
            <person name="Woyke T."/>
            <person name="Bristow J."/>
            <person name="Eisen J.A."/>
            <person name="Markowitz V."/>
            <person name="Hugenholtz P."/>
            <person name="Kyrpides N.C."/>
            <person name="Klenk H.P."/>
            <person name="Ivanova N."/>
        </authorList>
    </citation>
    <scope>NUCLEOTIDE SEQUENCE [LARGE SCALE GENOMIC DNA]</scope>
    <source>
        <strain evidence="3">ATCC 23178 / DSM 7489 / JCM 8516 / NBRC 14961 / NCIMB 1423 / VKM B-1433 / Cy l20</strain>
    </source>
</reference>
<dbReference type="KEGG" id="cly:Celly_1474"/>
<sequence length="82" mass="9702">METVKRNFVKNPTRKNLILFTLLWFVGIFLLTLSITDIFSESFFQKKHIMIYFLMIGSTIATAKIQINYWKNKNLNSHSNVE</sequence>
<dbReference type="EMBL" id="CP002534">
    <property type="protein sequence ID" value="ADY29299.1"/>
    <property type="molecule type" value="Genomic_DNA"/>
</dbReference>
<dbReference type="eggNOG" id="ENOG5033FCQ">
    <property type="taxonomic scope" value="Bacteria"/>
</dbReference>
<evidence type="ECO:0000313" key="3">
    <source>
        <dbReference type="Proteomes" id="UP000007487"/>
    </source>
</evidence>
<dbReference type="HOGENOM" id="CLU_2693549_0_0_10"/>